<keyword evidence="1" id="KW-0472">Membrane</keyword>
<reference evidence="3" key="1">
    <citation type="submission" date="2015-09" db="EMBL/GenBank/DDBJ databases">
        <authorList>
            <person name="Daims H."/>
        </authorList>
    </citation>
    <scope>NUCLEOTIDE SEQUENCE [LARGE SCALE GENOMIC DNA]</scope>
</reference>
<dbReference type="EMBL" id="LN885086">
    <property type="protein sequence ID" value="CUQ65012.1"/>
    <property type="molecule type" value="Genomic_DNA"/>
</dbReference>
<keyword evidence="3" id="KW-1185">Reference proteome</keyword>
<accession>A0A0S4KRQ3</accession>
<keyword evidence="1" id="KW-0812">Transmembrane</keyword>
<feature type="transmembrane region" description="Helical" evidence="1">
    <location>
        <begin position="6"/>
        <end position="29"/>
    </location>
</feature>
<proteinExistence type="predicted"/>
<dbReference type="KEGG" id="nio:NITINOP_0035"/>
<evidence type="ECO:0000313" key="3">
    <source>
        <dbReference type="Proteomes" id="UP000066284"/>
    </source>
</evidence>
<sequence>MAEVIATLAVAGYVVAVAIGIGYFVILLYRD</sequence>
<organism evidence="2 3">
    <name type="scientific">Candidatus Nitrospira inopinata</name>
    <dbReference type="NCBI Taxonomy" id="1715989"/>
    <lineage>
        <taxon>Bacteria</taxon>
        <taxon>Pseudomonadati</taxon>
        <taxon>Nitrospirota</taxon>
        <taxon>Nitrospiria</taxon>
        <taxon>Nitrospirales</taxon>
        <taxon>Nitrospiraceae</taxon>
        <taxon>Nitrospira</taxon>
    </lineage>
</organism>
<dbReference type="AlphaFoldDB" id="A0A0S4KRQ3"/>
<evidence type="ECO:0000256" key="1">
    <source>
        <dbReference type="SAM" id="Phobius"/>
    </source>
</evidence>
<gene>
    <name evidence="2" type="ORF">NITINOP_0035</name>
</gene>
<evidence type="ECO:0000313" key="2">
    <source>
        <dbReference type="EMBL" id="CUQ65012.1"/>
    </source>
</evidence>
<protein>
    <submittedName>
        <fullName evidence="2">Uncharacterized protein</fullName>
    </submittedName>
</protein>
<dbReference type="Proteomes" id="UP000066284">
    <property type="component" value="Chromosome 1"/>
</dbReference>
<keyword evidence="1" id="KW-1133">Transmembrane helix</keyword>
<name>A0A0S4KRQ3_9BACT</name>